<evidence type="ECO:0000313" key="3">
    <source>
        <dbReference type="Proteomes" id="UP001562425"/>
    </source>
</evidence>
<evidence type="ECO:0000313" key="2">
    <source>
        <dbReference type="EMBL" id="KAL1373370.1"/>
    </source>
</evidence>
<gene>
    <name evidence="2" type="ORF">pipiens_018698</name>
</gene>
<proteinExistence type="predicted"/>
<evidence type="ECO:0000256" key="1">
    <source>
        <dbReference type="SAM" id="MobiDB-lite"/>
    </source>
</evidence>
<feature type="region of interest" description="Disordered" evidence="1">
    <location>
        <begin position="1"/>
        <end position="29"/>
    </location>
</feature>
<feature type="compositionally biased region" description="Pro residues" evidence="1">
    <location>
        <begin position="8"/>
        <end position="17"/>
    </location>
</feature>
<dbReference type="Proteomes" id="UP001562425">
    <property type="component" value="Unassembled WGS sequence"/>
</dbReference>
<dbReference type="EMBL" id="JBEHCU010014447">
    <property type="protein sequence ID" value="KAL1373370.1"/>
    <property type="molecule type" value="Genomic_DNA"/>
</dbReference>
<keyword evidence="3" id="KW-1185">Reference proteome</keyword>
<organism evidence="2 3">
    <name type="scientific">Culex pipiens pipiens</name>
    <name type="common">Northern house mosquito</name>
    <dbReference type="NCBI Taxonomy" id="38569"/>
    <lineage>
        <taxon>Eukaryota</taxon>
        <taxon>Metazoa</taxon>
        <taxon>Ecdysozoa</taxon>
        <taxon>Arthropoda</taxon>
        <taxon>Hexapoda</taxon>
        <taxon>Insecta</taxon>
        <taxon>Pterygota</taxon>
        <taxon>Neoptera</taxon>
        <taxon>Endopterygota</taxon>
        <taxon>Diptera</taxon>
        <taxon>Nematocera</taxon>
        <taxon>Culicoidea</taxon>
        <taxon>Culicidae</taxon>
        <taxon>Culicinae</taxon>
        <taxon>Culicini</taxon>
        <taxon>Culex</taxon>
        <taxon>Culex</taxon>
    </lineage>
</organism>
<protein>
    <submittedName>
        <fullName evidence="2">Uncharacterized protein</fullName>
    </submittedName>
</protein>
<accession>A0ABD1CAH3</accession>
<feature type="non-terminal residue" evidence="2">
    <location>
        <position position="29"/>
    </location>
</feature>
<comment type="caution">
    <text evidence="2">The sequence shown here is derived from an EMBL/GenBank/DDBJ whole genome shotgun (WGS) entry which is preliminary data.</text>
</comment>
<dbReference type="AlphaFoldDB" id="A0ABD1CAH3"/>
<reference evidence="2 3" key="1">
    <citation type="submission" date="2024-05" db="EMBL/GenBank/DDBJ databases">
        <title>Culex pipiens pipiens assembly and annotation.</title>
        <authorList>
            <person name="Alout H."/>
            <person name="Durand T."/>
        </authorList>
    </citation>
    <scope>NUCLEOTIDE SEQUENCE [LARGE SCALE GENOMIC DNA]</scope>
    <source>
        <strain evidence="2">HA-2024</strain>
        <tissue evidence="2">Whole body</tissue>
    </source>
</reference>
<sequence>MGQESPQKQPPASPSPFGPKFKARASPGS</sequence>
<name>A0ABD1CAH3_CULPP</name>